<feature type="coiled-coil region" evidence="7">
    <location>
        <begin position="261"/>
        <end position="295"/>
    </location>
</feature>
<proteinExistence type="predicted"/>
<feature type="region of interest" description="Disordered" evidence="8">
    <location>
        <begin position="88"/>
        <end position="113"/>
    </location>
</feature>
<keyword evidence="5" id="KW-0539">Nucleus</keyword>
<name>A0ABQ5KW53_9EUKA</name>
<reference evidence="10" key="1">
    <citation type="submission" date="2022-03" db="EMBL/GenBank/DDBJ databases">
        <title>Draft genome sequence of Aduncisulcus paluster, a free-living microaerophilic Fornicata.</title>
        <authorList>
            <person name="Yuyama I."/>
            <person name="Kume K."/>
            <person name="Tamura T."/>
            <person name="Inagaki Y."/>
            <person name="Hashimoto T."/>
        </authorList>
    </citation>
    <scope>NUCLEOTIDE SEQUENCE</scope>
    <source>
        <strain evidence="10">NY0171</strain>
    </source>
</reference>
<evidence type="ECO:0000313" key="10">
    <source>
        <dbReference type="EMBL" id="GKT36241.1"/>
    </source>
</evidence>
<dbReference type="Proteomes" id="UP001057375">
    <property type="component" value="Unassembled WGS sequence"/>
</dbReference>
<dbReference type="Gene3D" id="3.30.70.1620">
    <property type="match status" value="1"/>
</dbReference>
<comment type="subcellular location">
    <subcellularLocation>
        <location evidence="1">Nucleus</location>
    </subcellularLocation>
</comment>
<evidence type="ECO:0000256" key="7">
    <source>
        <dbReference type="SAM" id="Coils"/>
    </source>
</evidence>
<dbReference type="PANTHER" id="PTHR18937">
    <property type="entry name" value="STRUCTURAL MAINTENANCE OF CHROMOSOMES SMC FAMILY MEMBER"/>
    <property type="match status" value="1"/>
</dbReference>
<dbReference type="Pfam" id="PF06470">
    <property type="entry name" value="SMC_hinge"/>
    <property type="match status" value="1"/>
</dbReference>
<dbReference type="InterPro" id="IPR010935">
    <property type="entry name" value="SMC_hinge"/>
</dbReference>
<dbReference type="PANTHER" id="PTHR18937:SF12">
    <property type="entry name" value="STRUCTURAL MAINTENANCE OF CHROMOSOMES PROTEIN"/>
    <property type="match status" value="1"/>
</dbReference>
<keyword evidence="6" id="KW-0131">Cell cycle</keyword>
<evidence type="ECO:0000256" key="3">
    <source>
        <dbReference type="ARBA" id="ARBA00022776"/>
    </source>
</evidence>
<protein>
    <recommendedName>
        <fullName evidence="9">SMC hinge domain-containing protein</fullName>
    </recommendedName>
</protein>
<dbReference type="Gene3D" id="3.40.50.300">
    <property type="entry name" value="P-loop containing nucleotide triphosphate hydrolases"/>
    <property type="match status" value="1"/>
</dbReference>
<evidence type="ECO:0000256" key="6">
    <source>
        <dbReference type="ARBA" id="ARBA00023306"/>
    </source>
</evidence>
<evidence type="ECO:0000256" key="1">
    <source>
        <dbReference type="ARBA" id="ARBA00004123"/>
    </source>
</evidence>
<dbReference type="InterPro" id="IPR003395">
    <property type="entry name" value="RecF/RecN/SMC_N"/>
</dbReference>
<dbReference type="Gene3D" id="1.20.1060.20">
    <property type="match status" value="1"/>
</dbReference>
<keyword evidence="11" id="KW-1185">Reference proteome</keyword>
<dbReference type="SUPFAM" id="SSF75553">
    <property type="entry name" value="Smc hinge domain"/>
    <property type="match status" value="1"/>
</dbReference>
<dbReference type="InterPro" id="IPR036277">
    <property type="entry name" value="SMC_hinge_sf"/>
</dbReference>
<evidence type="ECO:0000259" key="9">
    <source>
        <dbReference type="SMART" id="SM00968"/>
    </source>
</evidence>
<dbReference type="SUPFAM" id="SSF52540">
    <property type="entry name" value="P-loop containing nucleoside triphosphate hydrolases"/>
    <property type="match status" value="1"/>
</dbReference>
<dbReference type="SMART" id="SM00968">
    <property type="entry name" value="SMC_hinge"/>
    <property type="match status" value="1"/>
</dbReference>
<evidence type="ECO:0000313" key="11">
    <source>
        <dbReference type="Proteomes" id="UP001057375"/>
    </source>
</evidence>
<keyword evidence="4 7" id="KW-0175">Coiled coil</keyword>
<dbReference type="EMBL" id="BQXS01011172">
    <property type="protein sequence ID" value="GKT36241.1"/>
    <property type="molecule type" value="Genomic_DNA"/>
</dbReference>
<feature type="domain" description="SMC hinge" evidence="9">
    <location>
        <begin position="532"/>
        <end position="659"/>
    </location>
</feature>
<comment type="caution">
    <text evidence="10">The sequence shown here is derived from an EMBL/GenBank/DDBJ whole genome shotgun (WGS) entry which is preliminary data.</text>
</comment>
<evidence type="ECO:0000256" key="5">
    <source>
        <dbReference type="ARBA" id="ARBA00023242"/>
    </source>
</evidence>
<sequence>MYSIQRIEVCNFKSFKGYHTIGPFLDFTCIIGPNGSGKSNVLDAISFVLTLNASELRGSHIKDLINHNATSADESYVKMVLTSKNDDEMPIQASSKVEEESESEEGRHPTPPQEMIFSRYINTHSYSSTYKFNGKGVNKVKYIEELKRCGIDLSLRASFLIFQGDIRKVATMNSSERRDMIEVLCGSADYKEHHLSLVESYTKMGQEMLDLRAKVNGIRKRKEAATLRDKENAEYDELHKVVDALHSKSMLLQLYAIHEEVERLQVQSKELKGQKKLFEDRHDALEDEISKISRKKKKTSSIVTSLTAQLQTTHEKILDIDEAMDMLTSHKLKQDRLLKSVKRISKTIKTLEGDISTEKESISLCKKNKEAAVAKSSGISSLSHLRLSKPDISALNALIRRFKSREEQSVASLERWKGRLKVSEMNLERATELVTSISKTVVTLSTRHLDEEKKLKELTKRHKDISVKISEKRQEHEDNQMRLTHAEDEKKDIQAEITEIKRIIHEQQRIHQESQLIMRLRRELLNIQDHRGRVYGLVCDLVPSIQNSDKHAVRAALGRYTQAVVVENDDIAEHVLSIVKKKRLGRVTILPLSSLKLSHTQQNPQLSRAISDSVPSARLAIHCVSCDSSLQATDKDTLLKYVLGDTAICTTIRDACKCGFDCGRRRRCVTIEGHVVEKSGMVKRGRRQPKSAQGGII</sequence>
<evidence type="ECO:0000256" key="8">
    <source>
        <dbReference type="SAM" id="MobiDB-lite"/>
    </source>
</evidence>
<dbReference type="Pfam" id="PF02463">
    <property type="entry name" value="SMC_N"/>
    <property type="match status" value="1"/>
</dbReference>
<dbReference type="InterPro" id="IPR027417">
    <property type="entry name" value="P-loop_NTPase"/>
</dbReference>
<evidence type="ECO:0000256" key="2">
    <source>
        <dbReference type="ARBA" id="ARBA00022618"/>
    </source>
</evidence>
<keyword evidence="3" id="KW-0498">Mitosis</keyword>
<gene>
    <name evidence="10" type="ORF">ADUPG1_009244</name>
</gene>
<evidence type="ECO:0000256" key="4">
    <source>
        <dbReference type="ARBA" id="ARBA00023054"/>
    </source>
</evidence>
<organism evidence="10 11">
    <name type="scientific">Aduncisulcus paluster</name>
    <dbReference type="NCBI Taxonomy" id="2918883"/>
    <lineage>
        <taxon>Eukaryota</taxon>
        <taxon>Metamonada</taxon>
        <taxon>Carpediemonas-like organisms</taxon>
        <taxon>Aduncisulcus</taxon>
    </lineage>
</organism>
<keyword evidence="2" id="KW-0132">Cell division</keyword>
<feature type="coiled-coil region" evidence="7">
    <location>
        <begin position="413"/>
        <end position="503"/>
    </location>
</feature>
<accession>A0ABQ5KW53</accession>